<proteinExistence type="predicted"/>
<comment type="caution">
    <text evidence="2">The sequence shown here is derived from an EMBL/GenBank/DDBJ whole genome shotgun (WGS) entry which is preliminary data.</text>
</comment>
<keyword evidence="3" id="KW-1185">Reference proteome</keyword>
<accession>A0ABR3VAT4</accession>
<organism evidence="2 3">
    <name type="scientific">Humicola insolens</name>
    <name type="common">Soft-rot fungus</name>
    <dbReference type="NCBI Taxonomy" id="85995"/>
    <lineage>
        <taxon>Eukaryota</taxon>
        <taxon>Fungi</taxon>
        <taxon>Dikarya</taxon>
        <taxon>Ascomycota</taxon>
        <taxon>Pezizomycotina</taxon>
        <taxon>Sordariomycetes</taxon>
        <taxon>Sordariomycetidae</taxon>
        <taxon>Sordariales</taxon>
        <taxon>Chaetomiaceae</taxon>
        <taxon>Mycothermus</taxon>
    </lineage>
</organism>
<gene>
    <name evidence="2" type="ORF">VTJ49DRAFT_2037</name>
</gene>
<name>A0ABR3VAT4_HUMIN</name>
<reference evidence="2 3" key="1">
    <citation type="journal article" date="2024" name="Commun. Biol.">
        <title>Comparative genomic analysis of thermophilic fungi reveals convergent evolutionary adaptations and gene losses.</title>
        <authorList>
            <person name="Steindorff A.S."/>
            <person name="Aguilar-Pontes M.V."/>
            <person name="Robinson A.J."/>
            <person name="Andreopoulos B."/>
            <person name="LaButti K."/>
            <person name="Kuo A."/>
            <person name="Mondo S."/>
            <person name="Riley R."/>
            <person name="Otillar R."/>
            <person name="Haridas S."/>
            <person name="Lipzen A."/>
            <person name="Grimwood J."/>
            <person name="Schmutz J."/>
            <person name="Clum A."/>
            <person name="Reid I.D."/>
            <person name="Moisan M.C."/>
            <person name="Butler G."/>
            <person name="Nguyen T.T.M."/>
            <person name="Dewar K."/>
            <person name="Conant G."/>
            <person name="Drula E."/>
            <person name="Henrissat B."/>
            <person name="Hansel C."/>
            <person name="Singer S."/>
            <person name="Hutchinson M.I."/>
            <person name="de Vries R.P."/>
            <person name="Natvig D.O."/>
            <person name="Powell A.J."/>
            <person name="Tsang A."/>
            <person name="Grigoriev I.V."/>
        </authorList>
    </citation>
    <scope>NUCLEOTIDE SEQUENCE [LARGE SCALE GENOMIC DNA]</scope>
    <source>
        <strain evidence="2 3">CBS 620.91</strain>
    </source>
</reference>
<evidence type="ECO:0000313" key="3">
    <source>
        <dbReference type="Proteomes" id="UP001583172"/>
    </source>
</evidence>
<dbReference type="Proteomes" id="UP001583172">
    <property type="component" value="Unassembled WGS sequence"/>
</dbReference>
<feature type="region of interest" description="Disordered" evidence="1">
    <location>
        <begin position="15"/>
        <end position="35"/>
    </location>
</feature>
<evidence type="ECO:0000256" key="1">
    <source>
        <dbReference type="SAM" id="MobiDB-lite"/>
    </source>
</evidence>
<sequence>MVGVLQVVSMAKAKVTTAPQMRSPDRPTPRNKKNRSYKGEVILSLDESATVDRYANPFVNDTKVNLVDRLSLDSLAGFAVVEGGRGSTSWKTGDGLGCGRCKEKIEGKKATGDGEWLQRWPKWTESRPPDNRVAGALRAGGVGRLQLETLTLVGRRGEGGKRGGEMGDFR</sequence>
<protein>
    <submittedName>
        <fullName evidence="2">Uncharacterized protein</fullName>
    </submittedName>
</protein>
<dbReference type="EMBL" id="JAZGSY010000184">
    <property type="protein sequence ID" value="KAL1838943.1"/>
    <property type="molecule type" value="Genomic_DNA"/>
</dbReference>
<evidence type="ECO:0000313" key="2">
    <source>
        <dbReference type="EMBL" id="KAL1838943.1"/>
    </source>
</evidence>